<gene>
    <name evidence="1" type="ORF">TNCV_5006591</name>
</gene>
<accession>A0A8X6SAM9</accession>
<sequence length="100" mass="11455">MEDNAWPRRANLVDEFLESENNYRMDRWVGRVMNLGMALTQWSPRSPDLTICVFLVRNGRNKVFIPTLPVGLAELNQRITAAIGGFDSDTLRLFSVNVKE</sequence>
<dbReference type="Gene3D" id="3.30.420.10">
    <property type="entry name" value="Ribonuclease H-like superfamily/Ribonuclease H"/>
    <property type="match status" value="1"/>
</dbReference>
<comment type="caution">
    <text evidence="1">The sequence shown here is derived from an EMBL/GenBank/DDBJ whole genome shotgun (WGS) entry which is preliminary data.</text>
</comment>
<reference evidence="1" key="1">
    <citation type="submission" date="2020-08" db="EMBL/GenBank/DDBJ databases">
        <title>Multicomponent nature underlies the extraordinary mechanical properties of spider dragline silk.</title>
        <authorList>
            <person name="Kono N."/>
            <person name="Nakamura H."/>
            <person name="Mori M."/>
            <person name="Yoshida Y."/>
            <person name="Ohtoshi R."/>
            <person name="Malay A.D."/>
            <person name="Moran D.A.P."/>
            <person name="Tomita M."/>
            <person name="Numata K."/>
            <person name="Arakawa K."/>
        </authorList>
    </citation>
    <scope>NUCLEOTIDE SEQUENCE</scope>
</reference>
<proteinExistence type="predicted"/>
<dbReference type="Proteomes" id="UP000887159">
    <property type="component" value="Unassembled WGS sequence"/>
</dbReference>
<dbReference type="EMBL" id="BMAU01021283">
    <property type="protein sequence ID" value="GFY08746.1"/>
    <property type="molecule type" value="Genomic_DNA"/>
</dbReference>
<evidence type="ECO:0000313" key="1">
    <source>
        <dbReference type="EMBL" id="GFY08746.1"/>
    </source>
</evidence>
<dbReference type="InterPro" id="IPR036397">
    <property type="entry name" value="RNaseH_sf"/>
</dbReference>
<keyword evidence="2" id="KW-1185">Reference proteome</keyword>
<protein>
    <submittedName>
        <fullName evidence="1">Uncharacterized protein</fullName>
    </submittedName>
</protein>
<name>A0A8X6SAM9_TRICX</name>
<dbReference type="GO" id="GO:0003676">
    <property type="term" value="F:nucleic acid binding"/>
    <property type="evidence" value="ECO:0007669"/>
    <property type="project" value="InterPro"/>
</dbReference>
<dbReference type="AlphaFoldDB" id="A0A8X6SAM9"/>
<organism evidence="1 2">
    <name type="scientific">Trichonephila clavipes</name>
    <name type="common">Golden silk orbweaver</name>
    <name type="synonym">Nephila clavipes</name>
    <dbReference type="NCBI Taxonomy" id="2585209"/>
    <lineage>
        <taxon>Eukaryota</taxon>
        <taxon>Metazoa</taxon>
        <taxon>Ecdysozoa</taxon>
        <taxon>Arthropoda</taxon>
        <taxon>Chelicerata</taxon>
        <taxon>Arachnida</taxon>
        <taxon>Araneae</taxon>
        <taxon>Araneomorphae</taxon>
        <taxon>Entelegynae</taxon>
        <taxon>Araneoidea</taxon>
        <taxon>Nephilidae</taxon>
        <taxon>Trichonephila</taxon>
    </lineage>
</organism>
<evidence type="ECO:0000313" key="2">
    <source>
        <dbReference type="Proteomes" id="UP000887159"/>
    </source>
</evidence>